<feature type="compositionally biased region" description="Polar residues" evidence="1">
    <location>
        <begin position="248"/>
        <end position="260"/>
    </location>
</feature>
<feature type="region of interest" description="Disordered" evidence="1">
    <location>
        <begin position="204"/>
        <end position="260"/>
    </location>
</feature>
<feature type="region of interest" description="Disordered" evidence="1">
    <location>
        <begin position="114"/>
        <end position="190"/>
    </location>
</feature>
<feature type="compositionally biased region" description="Basic and acidic residues" evidence="1">
    <location>
        <begin position="225"/>
        <end position="246"/>
    </location>
</feature>
<protein>
    <submittedName>
        <fullName evidence="2">Uncharacterized protein</fullName>
    </submittedName>
</protein>
<evidence type="ECO:0000313" key="2">
    <source>
        <dbReference type="EMBL" id="KOM46743.1"/>
    </source>
</evidence>
<dbReference type="AlphaFoldDB" id="A0A0L9UVF3"/>
<name>A0A0L9UVF3_PHAAN</name>
<dbReference type="Gramene" id="KOM46743">
    <property type="protein sequence ID" value="KOM46743"/>
    <property type="gene ID" value="LR48_Vigan07g044700"/>
</dbReference>
<organism evidence="2 3">
    <name type="scientific">Phaseolus angularis</name>
    <name type="common">Azuki bean</name>
    <name type="synonym">Vigna angularis</name>
    <dbReference type="NCBI Taxonomy" id="3914"/>
    <lineage>
        <taxon>Eukaryota</taxon>
        <taxon>Viridiplantae</taxon>
        <taxon>Streptophyta</taxon>
        <taxon>Embryophyta</taxon>
        <taxon>Tracheophyta</taxon>
        <taxon>Spermatophyta</taxon>
        <taxon>Magnoliopsida</taxon>
        <taxon>eudicotyledons</taxon>
        <taxon>Gunneridae</taxon>
        <taxon>Pentapetalae</taxon>
        <taxon>rosids</taxon>
        <taxon>fabids</taxon>
        <taxon>Fabales</taxon>
        <taxon>Fabaceae</taxon>
        <taxon>Papilionoideae</taxon>
        <taxon>50 kb inversion clade</taxon>
        <taxon>NPAAA clade</taxon>
        <taxon>indigoferoid/millettioid clade</taxon>
        <taxon>Phaseoleae</taxon>
        <taxon>Vigna</taxon>
    </lineage>
</organism>
<feature type="compositionally biased region" description="Basic and acidic residues" evidence="1">
    <location>
        <begin position="162"/>
        <end position="190"/>
    </location>
</feature>
<evidence type="ECO:0000256" key="1">
    <source>
        <dbReference type="SAM" id="MobiDB-lite"/>
    </source>
</evidence>
<sequence>MEDGKMIGVVSVGRVVTRCLRVVVTMEEVKWLRARGVKVWDWCGYGGREFPGVGDEGDDIGRGETGASLPFFSDPYSKWFQTVNGRQRQLEVGILGGKFRPNLKCSHHYLDARSKQKNELPKRTTVHEDERTLRPNAHKTERSTEKTERSNHNIRMANMRGRTVESEDERSKQTNGRTVDDERPEETQCRTVEQCKGRTIAVWTSGHNNGEEGRTVTVWTSGHSDSGEGRTTEDERSRHAEDERQRTNGRAMQRTNDPRE</sequence>
<dbReference type="Proteomes" id="UP000053144">
    <property type="component" value="Chromosome 7"/>
</dbReference>
<evidence type="ECO:0000313" key="3">
    <source>
        <dbReference type="Proteomes" id="UP000053144"/>
    </source>
</evidence>
<reference evidence="3" key="1">
    <citation type="journal article" date="2015" name="Proc. Natl. Acad. Sci. U.S.A.">
        <title>Genome sequencing of adzuki bean (Vigna angularis) provides insight into high starch and low fat accumulation and domestication.</title>
        <authorList>
            <person name="Yang K."/>
            <person name="Tian Z."/>
            <person name="Chen C."/>
            <person name="Luo L."/>
            <person name="Zhao B."/>
            <person name="Wang Z."/>
            <person name="Yu L."/>
            <person name="Li Y."/>
            <person name="Sun Y."/>
            <person name="Li W."/>
            <person name="Chen Y."/>
            <person name="Li Y."/>
            <person name="Zhang Y."/>
            <person name="Ai D."/>
            <person name="Zhao J."/>
            <person name="Shang C."/>
            <person name="Ma Y."/>
            <person name="Wu B."/>
            <person name="Wang M."/>
            <person name="Gao L."/>
            <person name="Sun D."/>
            <person name="Zhang P."/>
            <person name="Guo F."/>
            <person name="Wang W."/>
            <person name="Li Y."/>
            <person name="Wang J."/>
            <person name="Varshney R.K."/>
            <person name="Wang J."/>
            <person name="Ling H.Q."/>
            <person name="Wan P."/>
        </authorList>
    </citation>
    <scope>NUCLEOTIDE SEQUENCE</scope>
    <source>
        <strain evidence="3">cv. Jingnong 6</strain>
    </source>
</reference>
<dbReference type="EMBL" id="CM003377">
    <property type="protein sequence ID" value="KOM46743.1"/>
    <property type="molecule type" value="Genomic_DNA"/>
</dbReference>
<feature type="compositionally biased region" description="Basic and acidic residues" evidence="1">
    <location>
        <begin position="114"/>
        <end position="151"/>
    </location>
</feature>
<accession>A0A0L9UVF3</accession>
<proteinExistence type="predicted"/>
<gene>
    <name evidence="2" type="ORF">LR48_Vigan07g044700</name>
</gene>